<feature type="region of interest" description="Disordered" evidence="1">
    <location>
        <begin position="1"/>
        <end position="160"/>
    </location>
</feature>
<keyword evidence="3" id="KW-1185">Reference proteome</keyword>
<dbReference type="EMBL" id="MU001680">
    <property type="protein sequence ID" value="KAF2457428.1"/>
    <property type="molecule type" value="Genomic_DNA"/>
</dbReference>
<feature type="compositionally biased region" description="Pro residues" evidence="1">
    <location>
        <begin position="145"/>
        <end position="160"/>
    </location>
</feature>
<gene>
    <name evidence="2" type="ORF">BDY21DRAFT_343820</name>
</gene>
<evidence type="ECO:0000313" key="2">
    <source>
        <dbReference type="EMBL" id="KAF2457428.1"/>
    </source>
</evidence>
<name>A0A6A6P0T1_9PEZI</name>
<sequence>MHHGASKFEPRSRRPLGARNRQDRTKVRRRFAGQGITSAHEHQARQFNGLQTRHATPVEPSDLGLQKPTESQNRPRKTSAREEEEGSPFGRRDVVSLGAKASTSSYARGRASRPFPSGLRVSNAHTMHGTARAAARKTAASIGRKPPPSRAQPPAPRTGR</sequence>
<feature type="compositionally biased region" description="Basic and acidic residues" evidence="1">
    <location>
        <begin position="1"/>
        <end position="12"/>
    </location>
</feature>
<evidence type="ECO:0000313" key="3">
    <source>
        <dbReference type="Proteomes" id="UP000799766"/>
    </source>
</evidence>
<dbReference type="AlphaFoldDB" id="A0A6A6P0T1"/>
<feature type="compositionally biased region" description="Low complexity" evidence="1">
    <location>
        <begin position="130"/>
        <end position="140"/>
    </location>
</feature>
<dbReference type="Proteomes" id="UP000799766">
    <property type="component" value="Unassembled WGS sequence"/>
</dbReference>
<protein>
    <submittedName>
        <fullName evidence="2">Uncharacterized protein</fullName>
    </submittedName>
</protein>
<proteinExistence type="predicted"/>
<accession>A0A6A6P0T1</accession>
<reference evidence="2" key="1">
    <citation type="journal article" date="2020" name="Stud. Mycol.">
        <title>101 Dothideomycetes genomes: a test case for predicting lifestyles and emergence of pathogens.</title>
        <authorList>
            <person name="Haridas S."/>
            <person name="Albert R."/>
            <person name="Binder M."/>
            <person name="Bloem J."/>
            <person name="Labutti K."/>
            <person name="Salamov A."/>
            <person name="Andreopoulos B."/>
            <person name="Baker S."/>
            <person name="Barry K."/>
            <person name="Bills G."/>
            <person name="Bluhm B."/>
            <person name="Cannon C."/>
            <person name="Castanera R."/>
            <person name="Culley D."/>
            <person name="Daum C."/>
            <person name="Ezra D."/>
            <person name="Gonzalez J."/>
            <person name="Henrissat B."/>
            <person name="Kuo A."/>
            <person name="Liang C."/>
            <person name="Lipzen A."/>
            <person name="Lutzoni F."/>
            <person name="Magnuson J."/>
            <person name="Mondo S."/>
            <person name="Nolan M."/>
            <person name="Ohm R."/>
            <person name="Pangilinan J."/>
            <person name="Park H.-J."/>
            <person name="Ramirez L."/>
            <person name="Alfaro M."/>
            <person name="Sun H."/>
            <person name="Tritt A."/>
            <person name="Yoshinaga Y."/>
            <person name="Zwiers L.-H."/>
            <person name="Turgeon B."/>
            <person name="Goodwin S."/>
            <person name="Spatafora J."/>
            <person name="Crous P."/>
            <person name="Grigoriev I."/>
        </authorList>
    </citation>
    <scope>NUCLEOTIDE SEQUENCE</scope>
    <source>
        <strain evidence="2">ATCC 16933</strain>
    </source>
</reference>
<evidence type="ECO:0000256" key="1">
    <source>
        <dbReference type="SAM" id="MobiDB-lite"/>
    </source>
</evidence>
<feature type="compositionally biased region" description="Polar residues" evidence="1">
    <location>
        <begin position="45"/>
        <end position="54"/>
    </location>
</feature>
<organism evidence="2 3">
    <name type="scientific">Lineolata rhizophorae</name>
    <dbReference type="NCBI Taxonomy" id="578093"/>
    <lineage>
        <taxon>Eukaryota</taxon>
        <taxon>Fungi</taxon>
        <taxon>Dikarya</taxon>
        <taxon>Ascomycota</taxon>
        <taxon>Pezizomycotina</taxon>
        <taxon>Dothideomycetes</taxon>
        <taxon>Dothideomycetes incertae sedis</taxon>
        <taxon>Lineolatales</taxon>
        <taxon>Lineolataceae</taxon>
        <taxon>Lineolata</taxon>
    </lineage>
</organism>